<organism evidence="2">
    <name type="scientific">Phaeodactylum tricornutum</name>
    <name type="common">Diatom</name>
    <dbReference type="NCBI Taxonomy" id="2850"/>
    <lineage>
        <taxon>Eukaryota</taxon>
        <taxon>Sar</taxon>
        <taxon>Stramenopiles</taxon>
        <taxon>Ochrophyta</taxon>
        <taxon>Bacillariophyta</taxon>
        <taxon>Bacillariophyceae</taxon>
        <taxon>Bacillariophycidae</taxon>
        <taxon>Naviculales</taxon>
        <taxon>Phaeodactylaceae</taxon>
        <taxon>Phaeodactylum</taxon>
    </lineage>
</organism>
<dbReference type="InterPro" id="IPR013103">
    <property type="entry name" value="RVT_2"/>
</dbReference>
<proteinExistence type="predicted"/>
<dbReference type="HOGENOM" id="CLU_000850_0_1_1"/>
<dbReference type="PANTHER" id="PTHR11439:SF467">
    <property type="entry name" value="INTEGRASE CATALYTIC DOMAIN-CONTAINING PROTEIN"/>
    <property type="match status" value="1"/>
</dbReference>
<dbReference type="GO" id="GO:0015074">
    <property type="term" value="P:DNA integration"/>
    <property type="evidence" value="ECO:0007669"/>
    <property type="project" value="InterPro"/>
</dbReference>
<dbReference type="PANTHER" id="PTHR11439">
    <property type="entry name" value="GAG-POL-RELATED RETROTRANSPOSON"/>
    <property type="match status" value="1"/>
</dbReference>
<dbReference type="SUPFAM" id="SSF53098">
    <property type="entry name" value="Ribonuclease H-like"/>
    <property type="match status" value="1"/>
</dbReference>
<reference evidence="2" key="1">
    <citation type="submission" date="2008-01" db="EMBL/GenBank/DDBJ databases">
        <title>Pirate Transposons in Diatom Genomes.</title>
        <authorList>
            <person name="Maumus F."/>
            <person name="Allen A."/>
            <person name="Bowler C."/>
        </authorList>
    </citation>
    <scope>NUCLEOTIDE SEQUENCE</scope>
</reference>
<dbReference type="Pfam" id="PF07727">
    <property type="entry name" value="RVT_2"/>
    <property type="match status" value="1"/>
</dbReference>
<evidence type="ECO:0000259" key="1">
    <source>
        <dbReference type="PROSITE" id="PS50994"/>
    </source>
</evidence>
<dbReference type="InterPro" id="IPR001584">
    <property type="entry name" value="Integrase_cat-core"/>
</dbReference>
<dbReference type="GO" id="GO:0003676">
    <property type="term" value="F:nucleic acid binding"/>
    <property type="evidence" value="ECO:0007669"/>
    <property type="project" value="InterPro"/>
</dbReference>
<evidence type="ECO:0000313" key="2">
    <source>
        <dbReference type="EMBL" id="ACA60878.1"/>
    </source>
</evidence>
<dbReference type="CDD" id="cd09272">
    <property type="entry name" value="RNase_HI_RT_Ty1"/>
    <property type="match status" value="1"/>
</dbReference>
<dbReference type="PROSITE" id="PS50994">
    <property type="entry name" value="INTEGRASE"/>
    <property type="match status" value="1"/>
</dbReference>
<dbReference type="EMBL" id="EU432478">
    <property type="protein sequence ID" value="ACA60878.1"/>
    <property type="molecule type" value="Genomic_DNA"/>
</dbReference>
<name>B1PJ18_PHATR</name>
<feature type="domain" description="Integrase catalytic" evidence="1">
    <location>
        <begin position="820"/>
        <end position="987"/>
    </location>
</feature>
<accession>B1PJ18</accession>
<protein>
    <submittedName>
        <fullName evidence="2">Gag-pol polyprotein</fullName>
    </submittedName>
</protein>
<dbReference type="Gene3D" id="3.30.420.10">
    <property type="entry name" value="Ribonuclease H-like superfamily/Ribonuclease H"/>
    <property type="match status" value="1"/>
</dbReference>
<dbReference type="InterPro" id="IPR012337">
    <property type="entry name" value="RNaseH-like_sf"/>
</dbReference>
<sequence length="1903" mass="215628">MVPATRQMTSGAAYSHFLDNVFSLPQGHPIRLSFEQQGYNSVDDLLSIFENELDALGYVPSASPDTHEDPQWTPLLMAHRQILRHFLRWQASLERQKGSPLENSELVALTSGDFILYRRSALGQVSNVPATISPSLNNQLSTSTKARSAVDEFKRGVKRDKTHYPILKDDRYWDNFYRSFVVTAVSHNVEKVLDPSYAPTDPSEKSLFEEQKKFVYSALEHTLQTDMGKNLVREHSFDFNAQEVFRKVVKHYTESASAKIGSSNTLAYLTTAKYGTSWTGTAEGFILHWKNHLRIYNDMVPMAEQLPKQLCLSMLENAVHDIPELRQVKITATLDLAKGGTPLNYEGYLSLLLASASLYDKGNNLSNSRSVKSKRSAFLTDLSYDQPDFTEDNGIDYDIDLSPAVIYEANAHNRKVSPSGHRNRDPATNRERPYIPREMWNQLSDDAKAILQGLSAPDKGPTRSGDVSQRALEANTHAKISNDNGEFNRSEPDNQQAEAFHDCDQTTELLAHLTDRVSHMGDGDIRKVLAASRRTPINCTQSSDNRQQSVQLNVLEYQVSRHSVENKTAALVDRGANGGLAGCDVKVVNKTGRSASITGINEHTLSDLDIVTAAGFVESHKGPIIVIMHQYAYLGKGKTIHSSAQLEHYRNTVEDRSRNVGGQQRIVTLDDYIIPLHVRQGLPYMDMRQPTDSEFESLPHVVLTSDIDWDPSILDNEVDMVNDWYDAMQDLPGNAYVEPRFDNTGQYLHRHIAYYDLDREDAIDCIIQCRKHNVKRNERDYEALRPCLGWVSGDTVRKTIMATTQYAREVYNAPLRKHFKSRFPALNVHRRNEAVATDTIWSDTPAVDNGAKFAQLFVGRRSLVTDIYPMKTDKEFVNALEDNIRHRGAMDKLLSDRAQVEISKKVADITRAYNIDQWQSEPHHQHQNFAERRIATIEANTNNVLNKTGAPDSTWLLCIAYICYVFNHLSHESLHDRTPLETLLGSTPDISVLLQFHFWEPVYYRIEDPSFPSDGTEKSGHFVGIAESVGDALTYKVLTDDTNKILYRSSVRSALKSGETNLRLTPQDGESNSKPINFVKSRRTENKNSYALKDLPGFTPDDLIGRTFLTDTQDDGERFRARITRKILDPDKPSDVRFLVEINDGEYDEILAYNEILDKLETDLDKELHDTDRQWRFKDIVAHQGPLSTNDENYKGSKYNVLVNWETGESTYEPLDVIRADDPVTCAAYAKRQGLLDTPGWKQFKRLATREKKFQRLVNQARLHSTRHSPVFKFGYQIPRDHKEAVAIDKLNRNSKWQEAENIERTQLHEYNTFIDRGKAVIHGKHVSNAPEGFKKIRIHTVYDVKHDGRHKARMVAGGHLTPVPLESVYSGVVSLRSLRIVVFLAELNSLKLWGADIGNAYLEAKTKEKVFVVAGPEFAELEGHILVINKALYGLRSSGLRWHERFADTLRDLGFTASKADSDVWIRANGRVYEYIAVWVDDIAVAAHSPGDIIDQLKERHKYKLKGVGPLEYHLGCTFERDKDGTLSYHPKKYIARMMEQYERMYGEQPKMYVSPLEKGDHPELDATSELSEDGIKQYQSLIGSLQWLITLGRFDIATAVMSMSRFRVAPREGHLDRLKRMYGYVKKMKNGAIRVRTDEPDYSELPDKRHSWATSVYGDVKELLPHDAPTALGKHVTLTSYVDANLYHDMVTGRSVTGVLHLINKTPFEWFSKRQATVETATYGSEFVAARIAVEQIMDIRTTLRYLGVPVTGKTILFGDNQSVITSSTEPQSPINKRHNALSYHRVREAIAAGVVDFQKILGAENVADVLSKHWGFQQAWPVLKPLLFWQGDTSNCEVKTFKTTKQADGECYGMPPCDMSHGHDSHNMDVASVNQNYAHGVKEARTEILSALFRGHVDSQ</sequence>
<dbReference type="InterPro" id="IPR036397">
    <property type="entry name" value="RNaseH_sf"/>
</dbReference>